<feature type="compositionally biased region" description="Polar residues" evidence="1">
    <location>
        <begin position="426"/>
        <end position="440"/>
    </location>
</feature>
<feature type="compositionally biased region" description="Acidic residues" evidence="1">
    <location>
        <begin position="467"/>
        <end position="501"/>
    </location>
</feature>
<dbReference type="PhylomeDB" id="A0A0G4IFS4"/>
<dbReference type="VEuPathDB" id="CryptoDB:Cvel_2483"/>
<name>A0A0G4IFS4_9ALVE</name>
<dbReference type="EMBL" id="CDMZ01005931">
    <property type="protein sequence ID" value="CEM56004.1"/>
    <property type="molecule type" value="Genomic_DNA"/>
</dbReference>
<feature type="compositionally biased region" description="Basic and acidic residues" evidence="1">
    <location>
        <begin position="273"/>
        <end position="284"/>
    </location>
</feature>
<evidence type="ECO:0000256" key="1">
    <source>
        <dbReference type="SAM" id="MobiDB-lite"/>
    </source>
</evidence>
<protein>
    <submittedName>
        <fullName evidence="2">Uncharacterized protein</fullName>
    </submittedName>
</protein>
<feature type="compositionally biased region" description="Basic and acidic residues" evidence="1">
    <location>
        <begin position="445"/>
        <end position="466"/>
    </location>
</feature>
<dbReference type="AlphaFoldDB" id="A0A0G4IFS4"/>
<proteinExistence type="predicted"/>
<gene>
    <name evidence="2" type="ORF">Cvel_2483</name>
</gene>
<feature type="region of interest" description="Disordered" evidence="1">
    <location>
        <begin position="262"/>
        <end position="290"/>
    </location>
</feature>
<sequence>MFGLRSSVCSRLSPRLHEGLCDSPRAFFGLICAEASHEFMGWEEATAGWKQREETAGCCPSPVPPTGVDGPRVAASRWAATRGSRGTARICSGGQEEVGEEWCLNCNQHGGSRFHEEGSHEFMGHQGAESGSRGQVLLDEQRLPGSRDVDETGTWRDLGRTLNLPNLGHLSAAQREVVGRACPACRRVSSVGGLTSFPLCVQPLETPIAPREVYRDASPSADPWERPEETFALQNMGPKDDVCPYPFAARRQEPLAIVGAPLDGHASPAGPRRCLDRSLGRKVAESSQGPKGAALELLQMALQTSSALADERGPSKGSQIPPADWALSSKVRNRRAHAYHGNSSPDKDACRAFVMANQDLAFALGPLNEKLDSSFTGFTGLADDQRRREFVEGLFPRPAPQVDRDRLATILDKLEVQEGLRRAPGGSSSHSLSKWAQGRTSGAEAEAHAEAKAEEEEEKKIEAEKEKEEEEEEEEKEKEKEEEEDKEEGEEEEEEEDDDDTATGGGGRSEGEPA</sequence>
<feature type="region of interest" description="Disordered" evidence="1">
    <location>
        <begin position="419"/>
        <end position="514"/>
    </location>
</feature>
<evidence type="ECO:0000313" key="2">
    <source>
        <dbReference type="EMBL" id="CEM56004.1"/>
    </source>
</evidence>
<organism evidence="2">
    <name type="scientific">Chromera velia CCMP2878</name>
    <dbReference type="NCBI Taxonomy" id="1169474"/>
    <lineage>
        <taxon>Eukaryota</taxon>
        <taxon>Sar</taxon>
        <taxon>Alveolata</taxon>
        <taxon>Colpodellida</taxon>
        <taxon>Chromeraceae</taxon>
        <taxon>Chromera</taxon>
    </lineage>
</organism>
<reference evidence="2" key="1">
    <citation type="submission" date="2014-11" db="EMBL/GenBank/DDBJ databases">
        <authorList>
            <person name="Otto D Thomas"/>
            <person name="Naeem Raeece"/>
        </authorList>
    </citation>
    <scope>NUCLEOTIDE SEQUENCE</scope>
</reference>
<accession>A0A0G4IFS4</accession>